<keyword evidence="5" id="KW-0539">Nucleus</keyword>
<name>A0A8B8PLM9_9MYRT</name>
<evidence type="ECO:0000313" key="8">
    <source>
        <dbReference type="Proteomes" id="UP000827889"/>
    </source>
</evidence>
<dbReference type="InterPro" id="IPR003657">
    <property type="entry name" value="WRKY_dom"/>
</dbReference>
<keyword evidence="8" id="KW-1185">Reference proteome</keyword>
<evidence type="ECO:0000256" key="1">
    <source>
        <dbReference type="ARBA" id="ARBA00004123"/>
    </source>
</evidence>
<evidence type="ECO:0000256" key="2">
    <source>
        <dbReference type="ARBA" id="ARBA00023015"/>
    </source>
</evidence>
<dbReference type="Gene3D" id="2.20.25.80">
    <property type="entry name" value="WRKY domain"/>
    <property type="match status" value="1"/>
</dbReference>
<sequence>MSTTATSTQAMLNQAAATMLEDQSLPSQLGFYSIFPSSMSSLASCSSSSSSPSSLCFNQTLKSLLALPSALVSPDPPSNCSNNNHLTLITETLLSQTAPHKQRENLPNPSELLSLQRSTPHLWAWGELSDQSSLVMRPSSSGGDHGNHYHHLHHHNHHQHHQSLGASALKMKRIKGRRKVREPRFCFKTLSDVDVLDDGYKWRKYGQKVVKNTQHPRSYYRCTQDNCRVKKRVERLAEDPRMVITTYEGRHVHSPSQDAEDSQASSQLNDFFW</sequence>
<dbReference type="PANTHER" id="PTHR31221:SF17">
    <property type="entry name" value="WRKY TRANSCRIPTION FACTOR 13-RELATED"/>
    <property type="match status" value="1"/>
</dbReference>
<protein>
    <submittedName>
        <fullName evidence="9">Probable WRKY transcription factor 13</fullName>
    </submittedName>
</protein>
<evidence type="ECO:0000256" key="5">
    <source>
        <dbReference type="ARBA" id="ARBA00023242"/>
    </source>
</evidence>
<dbReference type="OrthoDB" id="1842836at2759"/>
<dbReference type="GO" id="GO:0043565">
    <property type="term" value="F:sequence-specific DNA binding"/>
    <property type="evidence" value="ECO:0007669"/>
    <property type="project" value="InterPro"/>
</dbReference>
<dbReference type="SUPFAM" id="SSF118290">
    <property type="entry name" value="WRKY DNA-binding domain"/>
    <property type="match status" value="1"/>
</dbReference>
<dbReference type="FunFam" id="2.20.25.80:FF:000003">
    <property type="entry name" value="WRKY transcription factor 57"/>
    <property type="match status" value="1"/>
</dbReference>
<dbReference type="KEGG" id="rarg:115744129"/>
<dbReference type="SMART" id="SM00774">
    <property type="entry name" value="WRKY"/>
    <property type="match status" value="1"/>
</dbReference>
<feature type="region of interest" description="Disordered" evidence="6">
    <location>
        <begin position="134"/>
        <end position="166"/>
    </location>
</feature>
<proteinExistence type="predicted"/>
<evidence type="ECO:0000256" key="3">
    <source>
        <dbReference type="ARBA" id="ARBA00023125"/>
    </source>
</evidence>
<dbReference type="PANTHER" id="PTHR31221">
    <property type="entry name" value="WRKY TRANSCRIPTION FACTOR PROTEIN 1-RELATED"/>
    <property type="match status" value="1"/>
</dbReference>
<reference evidence="9" key="1">
    <citation type="submission" date="2025-08" db="UniProtKB">
        <authorList>
            <consortium name="RefSeq"/>
        </authorList>
    </citation>
    <scope>IDENTIFICATION</scope>
    <source>
        <tissue evidence="9">Leaf</tissue>
    </source>
</reference>
<dbReference type="RefSeq" id="XP_030535093.1">
    <property type="nucleotide sequence ID" value="XM_030679233.2"/>
</dbReference>
<dbReference type="Proteomes" id="UP000827889">
    <property type="component" value="Chromosome 11"/>
</dbReference>
<gene>
    <name evidence="9" type="primary">LOC115744129</name>
</gene>
<keyword evidence="3" id="KW-0238">DNA-binding</keyword>
<organism evidence="8 9">
    <name type="scientific">Rhodamnia argentea</name>
    <dbReference type="NCBI Taxonomy" id="178133"/>
    <lineage>
        <taxon>Eukaryota</taxon>
        <taxon>Viridiplantae</taxon>
        <taxon>Streptophyta</taxon>
        <taxon>Embryophyta</taxon>
        <taxon>Tracheophyta</taxon>
        <taxon>Spermatophyta</taxon>
        <taxon>Magnoliopsida</taxon>
        <taxon>eudicotyledons</taxon>
        <taxon>Gunneridae</taxon>
        <taxon>Pentapetalae</taxon>
        <taxon>rosids</taxon>
        <taxon>malvids</taxon>
        <taxon>Myrtales</taxon>
        <taxon>Myrtaceae</taxon>
        <taxon>Myrtoideae</taxon>
        <taxon>Myrteae</taxon>
        <taxon>Australasian group</taxon>
        <taxon>Rhodamnia</taxon>
    </lineage>
</organism>
<dbReference type="PROSITE" id="PS50811">
    <property type="entry name" value="WRKY"/>
    <property type="match status" value="1"/>
</dbReference>
<dbReference type="GeneID" id="115744129"/>
<feature type="domain" description="WRKY" evidence="7">
    <location>
        <begin position="191"/>
        <end position="256"/>
    </location>
</feature>
<dbReference type="Pfam" id="PF03106">
    <property type="entry name" value="WRKY"/>
    <property type="match status" value="1"/>
</dbReference>
<feature type="compositionally biased region" description="Low complexity" evidence="6">
    <location>
        <begin position="254"/>
        <end position="267"/>
    </location>
</feature>
<evidence type="ECO:0000256" key="6">
    <source>
        <dbReference type="SAM" id="MobiDB-lite"/>
    </source>
</evidence>
<dbReference type="InterPro" id="IPR044810">
    <property type="entry name" value="WRKY_plant"/>
</dbReference>
<keyword evidence="4" id="KW-0804">Transcription</keyword>
<accession>A0A8B8PLM9</accession>
<feature type="compositionally biased region" description="Basic residues" evidence="6">
    <location>
        <begin position="148"/>
        <end position="161"/>
    </location>
</feature>
<keyword evidence="2" id="KW-0805">Transcription regulation</keyword>
<comment type="subcellular location">
    <subcellularLocation>
        <location evidence="1">Nucleus</location>
    </subcellularLocation>
</comment>
<evidence type="ECO:0000259" key="7">
    <source>
        <dbReference type="PROSITE" id="PS50811"/>
    </source>
</evidence>
<feature type="region of interest" description="Disordered" evidence="6">
    <location>
        <begin position="250"/>
        <end position="273"/>
    </location>
</feature>
<evidence type="ECO:0000256" key="4">
    <source>
        <dbReference type="ARBA" id="ARBA00023163"/>
    </source>
</evidence>
<dbReference type="GO" id="GO:0003700">
    <property type="term" value="F:DNA-binding transcription factor activity"/>
    <property type="evidence" value="ECO:0007669"/>
    <property type="project" value="InterPro"/>
</dbReference>
<dbReference type="GO" id="GO:0005634">
    <property type="term" value="C:nucleus"/>
    <property type="evidence" value="ECO:0007669"/>
    <property type="project" value="UniProtKB-SubCell"/>
</dbReference>
<dbReference type="AlphaFoldDB" id="A0A8B8PLM9"/>
<evidence type="ECO:0000313" key="9">
    <source>
        <dbReference type="RefSeq" id="XP_030535093.1"/>
    </source>
</evidence>
<dbReference type="InterPro" id="IPR036576">
    <property type="entry name" value="WRKY_dom_sf"/>
</dbReference>